<gene>
    <name evidence="2" type="ORF">H4687_007414</name>
</gene>
<dbReference type="SMART" id="SM00530">
    <property type="entry name" value="HTH_XRE"/>
    <property type="match status" value="1"/>
</dbReference>
<evidence type="ECO:0000313" key="3">
    <source>
        <dbReference type="Proteomes" id="UP000629287"/>
    </source>
</evidence>
<evidence type="ECO:0000313" key="2">
    <source>
        <dbReference type="EMBL" id="MBE1601285.1"/>
    </source>
</evidence>
<comment type="caution">
    <text evidence="2">The sequence shown here is derived from an EMBL/GenBank/DDBJ whole genome shotgun (WGS) entry which is preliminary data.</text>
</comment>
<dbReference type="RefSeq" id="WP_046917558.1">
    <property type="nucleotide sequence ID" value="NZ_JADBGF010000001.1"/>
</dbReference>
<dbReference type="GeneID" id="86831911"/>
<evidence type="ECO:0000259" key="1">
    <source>
        <dbReference type="PROSITE" id="PS50943"/>
    </source>
</evidence>
<dbReference type="AlphaFoldDB" id="A0A8I0PAH4"/>
<dbReference type="CDD" id="cd00093">
    <property type="entry name" value="HTH_XRE"/>
    <property type="match status" value="1"/>
</dbReference>
<name>A0A8I0PAH4_9ACTN</name>
<dbReference type="GO" id="GO:0003677">
    <property type="term" value="F:DNA binding"/>
    <property type="evidence" value="ECO:0007669"/>
    <property type="project" value="InterPro"/>
</dbReference>
<dbReference type="EMBL" id="JADBGF010000001">
    <property type="protein sequence ID" value="MBE1601285.1"/>
    <property type="molecule type" value="Genomic_DNA"/>
</dbReference>
<dbReference type="Gene3D" id="1.10.260.40">
    <property type="entry name" value="lambda repressor-like DNA-binding domains"/>
    <property type="match status" value="1"/>
</dbReference>
<protein>
    <submittedName>
        <fullName evidence="2">Ribosome-binding protein aMBF1 (Putative translation factor)</fullName>
    </submittedName>
</protein>
<sequence length="73" mass="7864">MARAFDGAALRDARRLAGIPAAQLAAAIGRTEWTVWSYETGRIRPSVDVAADLADALDLRLEQLLRTAEKAVA</sequence>
<proteinExistence type="predicted"/>
<accession>A0A8I0PAH4</accession>
<dbReference type="InterPro" id="IPR001387">
    <property type="entry name" value="Cro/C1-type_HTH"/>
</dbReference>
<feature type="domain" description="HTH cro/C1-type" evidence="1">
    <location>
        <begin position="10"/>
        <end position="64"/>
    </location>
</feature>
<dbReference type="InterPro" id="IPR010982">
    <property type="entry name" value="Lambda_DNA-bd_dom_sf"/>
</dbReference>
<dbReference type="Pfam" id="PF13560">
    <property type="entry name" value="HTH_31"/>
    <property type="match status" value="1"/>
</dbReference>
<dbReference type="PROSITE" id="PS50943">
    <property type="entry name" value="HTH_CROC1"/>
    <property type="match status" value="1"/>
</dbReference>
<reference evidence="2 3" key="1">
    <citation type="submission" date="2020-10" db="EMBL/GenBank/DDBJ databases">
        <title>Sequencing the genomes of 1000 actinobacteria strains.</title>
        <authorList>
            <person name="Klenk H.-P."/>
        </authorList>
    </citation>
    <scope>NUCLEOTIDE SEQUENCE [LARGE SCALE GENOMIC DNA]</scope>
    <source>
        <strain evidence="2 3">DSM 41803</strain>
    </source>
</reference>
<keyword evidence="3" id="KW-1185">Reference proteome</keyword>
<dbReference type="SUPFAM" id="SSF47413">
    <property type="entry name" value="lambda repressor-like DNA-binding domains"/>
    <property type="match status" value="1"/>
</dbReference>
<dbReference type="Proteomes" id="UP000629287">
    <property type="component" value="Unassembled WGS sequence"/>
</dbReference>
<organism evidence="2 3">
    <name type="scientific">Streptomyces stelliscabiei</name>
    <dbReference type="NCBI Taxonomy" id="146820"/>
    <lineage>
        <taxon>Bacteria</taxon>
        <taxon>Bacillati</taxon>
        <taxon>Actinomycetota</taxon>
        <taxon>Actinomycetes</taxon>
        <taxon>Kitasatosporales</taxon>
        <taxon>Streptomycetaceae</taxon>
        <taxon>Streptomyces</taxon>
    </lineage>
</organism>